<organism evidence="1 2">
    <name type="scientific">Trifolium medium</name>
    <dbReference type="NCBI Taxonomy" id="97028"/>
    <lineage>
        <taxon>Eukaryota</taxon>
        <taxon>Viridiplantae</taxon>
        <taxon>Streptophyta</taxon>
        <taxon>Embryophyta</taxon>
        <taxon>Tracheophyta</taxon>
        <taxon>Spermatophyta</taxon>
        <taxon>Magnoliopsida</taxon>
        <taxon>eudicotyledons</taxon>
        <taxon>Gunneridae</taxon>
        <taxon>Pentapetalae</taxon>
        <taxon>rosids</taxon>
        <taxon>fabids</taxon>
        <taxon>Fabales</taxon>
        <taxon>Fabaceae</taxon>
        <taxon>Papilionoideae</taxon>
        <taxon>50 kb inversion clade</taxon>
        <taxon>NPAAA clade</taxon>
        <taxon>Hologalegina</taxon>
        <taxon>IRL clade</taxon>
        <taxon>Trifolieae</taxon>
        <taxon>Trifolium</taxon>
    </lineage>
</organism>
<dbReference type="Proteomes" id="UP000265520">
    <property type="component" value="Unassembled WGS sequence"/>
</dbReference>
<name>A0A392T907_9FABA</name>
<proteinExistence type="predicted"/>
<sequence length="19" mass="2183">MQGISRLARSSVAWRHQAE</sequence>
<dbReference type="EMBL" id="LXQA010518486">
    <property type="protein sequence ID" value="MCI56795.1"/>
    <property type="molecule type" value="Genomic_DNA"/>
</dbReference>
<protein>
    <submittedName>
        <fullName evidence="1">Uncharacterized protein</fullName>
    </submittedName>
</protein>
<keyword evidence="2" id="KW-1185">Reference proteome</keyword>
<feature type="non-terminal residue" evidence="1">
    <location>
        <position position="19"/>
    </location>
</feature>
<comment type="caution">
    <text evidence="1">The sequence shown here is derived from an EMBL/GenBank/DDBJ whole genome shotgun (WGS) entry which is preliminary data.</text>
</comment>
<accession>A0A392T907</accession>
<dbReference type="AlphaFoldDB" id="A0A392T907"/>
<reference evidence="1 2" key="1">
    <citation type="journal article" date="2018" name="Front. Plant Sci.">
        <title>Red Clover (Trifolium pratense) and Zigzag Clover (T. medium) - A Picture of Genomic Similarities and Differences.</title>
        <authorList>
            <person name="Dluhosova J."/>
            <person name="Istvanek J."/>
            <person name="Nedelnik J."/>
            <person name="Repkova J."/>
        </authorList>
    </citation>
    <scope>NUCLEOTIDE SEQUENCE [LARGE SCALE GENOMIC DNA]</scope>
    <source>
        <strain evidence="2">cv. 10/8</strain>
        <tissue evidence="1">Leaf</tissue>
    </source>
</reference>
<evidence type="ECO:0000313" key="1">
    <source>
        <dbReference type="EMBL" id="MCI56795.1"/>
    </source>
</evidence>
<evidence type="ECO:0000313" key="2">
    <source>
        <dbReference type="Proteomes" id="UP000265520"/>
    </source>
</evidence>